<gene>
    <name evidence="2" type="ORF">D0T12_04150</name>
</gene>
<evidence type="ECO:0000313" key="3">
    <source>
        <dbReference type="Proteomes" id="UP000262882"/>
    </source>
</evidence>
<name>A0A372GQC6_9ACTN</name>
<dbReference type="InterPro" id="IPR018656">
    <property type="entry name" value="DUF2087"/>
</dbReference>
<evidence type="ECO:0000313" key="2">
    <source>
        <dbReference type="EMBL" id="RFS87601.1"/>
    </source>
</evidence>
<dbReference type="Pfam" id="PF09860">
    <property type="entry name" value="DUF2087"/>
    <property type="match status" value="1"/>
</dbReference>
<sequence length="113" mass="12866">MRGQVLSTNLTALRGTADVLVQDLPMTRLLRSEPELERFFKQGRLVDLPDKPDVLERIGRLLVQLLPTDRVLTEAEVDRRLAEVHDDHAALRRLLVGLRLVTRDAGSDYRRSA</sequence>
<reference evidence="2 3" key="1">
    <citation type="submission" date="2018-08" db="EMBL/GenBank/DDBJ databases">
        <title>Actinomadura spongicola sp. nov., isolated from marine sponge Leucetta chagosensis.</title>
        <authorList>
            <person name="Li L."/>
            <person name="Lin H.W."/>
        </authorList>
    </citation>
    <scope>NUCLEOTIDE SEQUENCE [LARGE SCALE GENOMIC DNA]</scope>
    <source>
        <strain evidence="2 3">LHW52907</strain>
    </source>
</reference>
<dbReference type="OrthoDB" id="529288at2"/>
<proteinExistence type="predicted"/>
<feature type="domain" description="DUF2087" evidence="1">
    <location>
        <begin position="44"/>
        <end position="111"/>
    </location>
</feature>
<protein>
    <submittedName>
        <fullName evidence="2">DUF2087 domain-containing protein</fullName>
    </submittedName>
</protein>
<dbReference type="EMBL" id="QVNQ01000001">
    <property type="protein sequence ID" value="RFS87601.1"/>
    <property type="molecule type" value="Genomic_DNA"/>
</dbReference>
<dbReference type="Proteomes" id="UP000262882">
    <property type="component" value="Unassembled WGS sequence"/>
</dbReference>
<organism evidence="2 3">
    <name type="scientific">Actinomadura spongiicola</name>
    <dbReference type="NCBI Taxonomy" id="2303421"/>
    <lineage>
        <taxon>Bacteria</taxon>
        <taxon>Bacillati</taxon>
        <taxon>Actinomycetota</taxon>
        <taxon>Actinomycetes</taxon>
        <taxon>Streptosporangiales</taxon>
        <taxon>Thermomonosporaceae</taxon>
        <taxon>Actinomadura</taxon>
    </lineage>
</organism>
<comment type="caution">
    <text evidence="2">The sequence shown here is derived from an EMBL/GenBank/DDBJ whole genome shotgun (WGS) entry which is preliminary data.</text>
</comment>
<evidence type="ECO:0000259" key="1">
    <source>
        <dbReference type="Pfam" id="PF09860"/>
    </source>
</evidence>
<keyword evidence="3" id="KW-1185">Reference proteome</keyword>
<dbReference type="AlphaFoldDB" id="A0A372GQC6"/>
<accession>A0A372GQC6</accession>